<name>A0A849BXH9_9ACTN</name>
<accession>A0A849BXH9</accession>
<dbReference type="InterPro" id="IPR050564">
    <property type="entry name" value="F420-G6PD/mer"/>
</dbReference>
<feature type="region of interest" description="Disordered" evidence="2">
    <location>
        <begin position="1"/>
        <end position="21"/>
    </location>
</feature>
<dbReference type="Proteomes" id="UP000555552">
    <property type="component" value="Unassembled WGS sequence"/>
</dbReference>
<protein>
    <submittedName>
        <fullName evidence="4">LLM class F420-dependent oxidoreductase</fullName>
    </submittedName>
</protein>
<reference evidence="4 5" key="1">
    <citation type="submission" date="2020-05" db="EMBL/GenBank/DDBJ databases">
        <title>MicrobeNet Type strains.</title>
        <authorList>
            <person name="Nicholson A.C."/>
        </authorList>
    </citation>
    <scope>NUCLEOTIDE SEQUENCE [LARGE SCALE GENOMIC DNA]</scope>
    <source>
        <strain evidence="4 5">JCM 14547</strain>
    </source>
</reference>
<dbReference type="Gene3D" id="3.20.20.30">
    <property type="entry name" value="Luciferase-like domain"/>
    <property type="match status" value="1"/>
</dbReference>
<feature type="domain" description="Luciferase-like" evidence="3">
    <location>
        <begin position="58"/>
        <end position="372"/>
    </location>
</feature>
<evidence type="ECO:0000256" key="1">
    <source>
        <dbReference type="ARBA" id="ARBA00023002"/>
    </source>
</evidence>
<organism evidence="4 5">
    <name type="scientific">Pseudokineococcus marinus</name>
    <dbReference type="NCBI Taxonomy" id="351215"/>
    <lineage>
        <taxon>Bacteria</taxon>
        <taxon>Bacillati</taxon>
        <taxon>Actinomycetota</taxon>
        <taxon>Actinomycetes</taxon>
        <taxon>Kineosporiales</taxon>
        <taxon>Kineosporiaceae</taxon>
        <taxon>Pseudokineococcus</taxon>
    </lineage>
</organism>
<dbReference type="Pfam" id="PF00296">
    <property type="entry name" value="Bac_luciferase"/>
    <property type="match status" value="1"/>
</dbReference>
<feature type="compositionally biased region" description="Basic residues" evidence="2">
    <location>
        <begin position="10"/>
        <end position="21"/>
    </location>
</feature>
<evidence type="ECO:0000313" key="4">
    <source>
        <dbReference type="EMBL" id="NNH24146.1"/>
    </source>
</evidence>
<proteinExistence type="predicted"/>
<comment type="caution">
    <text evidence="4">The sequence shown here is derived from an EMBL/GenBank/DDBJ whole genome shotgun (WGS) entry which is preliminary data.</text>
</comment>
<gene>
    <name evidence="4" type="ORF">HLB09_13800</name>
</gene>
<dbReference type="PANTHER" id="PTHR43244:SF1">
    <property type="entry name" value="5,10-METHYLENETETRAHYDROMETHANOPTERIN REDUCTASE"/>
    <property type="match status" value="1"/>
</dbReference>
<dbReference type="CDD" id="cd01097">
    <property type="entry name" value="Tetrahydromethanopterin_reductase"/>
    <property type="match status" value="1"/>
</dbReference>
<dbReference type="GO" id="GO:0016705">
    <property type="term" value="F:oxidoreductase activity, acting on paired donors, with incorporation or reduction of molecular oxygen"/>
    <property type="evidence" value="ECO:0007669"/>
    <property type="project" value="InterPro"/>
</dbReference>
<keyword evidence="5" id="KW-1185">Reference proteome</keyword>
<dbReference type="InterPro" id="IPR019951">
    <property type="entry name" value="F420_OxRdatse_Rv3520c_pred"/>
</dbReference>
<dbReference type="PANTHER" id="PTHR43244">
    <property type="match status" value="1"/>
</dbReference>
<dbReference type="SUPFAM" id="SSF51679">
    <property type="entry name" value="Bacterial luciferase-like"/>
    <property type="match status" value="1"/>
</dbReference>
<dbReference type="InterPro" id="IPR011251">
    <property type="entry name" value="Luciferase-like_dom"/>
</dbReference>
<keyword evidence="1" id="KW-0560">Oxidoreductase</keyword>
<evidence type="ECO:0000259" key="3">
    <source>
        <dbReference type="Pfam" id="PF00296"/>
    </source>
</evidence>
<dbReference type="EMBL" id="JABEMA010000269">
    <property type="protein sequence ID" value="NNH24146.1"/>
    <property type="molecule type" value="Genomic_DNA"/>
</dbReference>
<dbReference type="AlphaFoldDB" id="A0A849BXH9"/>
<evidence type="ECO:0000256" key="2">
    <source>
        <dbReference type="SAM" id="MobiDB-lite"/>
    </source>
</evidence>
<evidence type="ECO:0000313" key="5">
    <source>
        <dbReference type="Proteomes" id="UP000555552"/>
    </source>
</evidence>
<dbReference type="InterPro" id="IPR036661">
    <property type="entry name" value="Luciferase-like_sf"/>
</dbReference>
<dbReference type="NCBIfam" id="TIGR03559">
    <property type="entry name" value="F420_Rv3520c"/>
    <property type="match status" value="1"/>
</dbReference>
<sequence>MALDPSRGRGGPRRARRAPHRPVRRWRVVGPGVATVGAVRLGVDLGQGPQVSAAGPGGAGEDPWARVRLAEEAERLGYAVAWAAEAYGTDAVTVLSCVAARTTRIGVGSAVLQIPARSAAMTAMTAASLDALSGGRFHLGLGVSGPQVSEGWHGVRFDAPLRRTREHVEVVRMALRREEVRYDGRHLQLPLPDGPGRALRLSVRPLRADVPVYLAAVGPRNLELAGELADGWLGILVTPEHLPDALAHLGAGRRRSARPDAPLDVVASVAAAPSDGASVAEDDEAGRLGALRARLALYVGGMGSREQNFYNALAVRLGYEREAALVQDLYLDRRHREAAAAVPRGLLEATSLVGPPAAVRDRLAAYAEAGVTTLSVLPDGRDEAERVAVLRTVAEALDASGAGS</sequence>